<evidence type="ECO:0000313" key="3">
    <source>
        <dbReference type="Proteomes" id="UP000650533"/>
    </source>
</evidence>
<dbReference type="Proteomes" id="UP000650533">
    <property type="component" value="Chromosome 14"/>
</dbReference>
<feature type="compositionally biased region" description="Basic and acidic residues" evidence="1">
    <location>
        <begin position="195"/>
        <end position="210"/>
    </location>
</feature>
<feature type="compositionally biased region" description="Polar residues" evidence="1">
    <location>
        <begin position="80"/>
        <end position="98"/>
    </location>
</feature>
<feature type="compositionally biased region" description="Polar residues" evidence="1">
    <location>
        <begin position="215"/>
        <end position="226"/>
    </location>
</feature>
<name>A0A8H8P7N3_9AGAM</name>
<protein>
    <submittedName>
        <fullName evidence="2">Uncharacterized protein</fullName>
    </submittedName>
</protein>
<reference evidence="2" key="1">
    <citation type="submission" date="2020-05" db="EMBL/GenBank/DDBJ databases">
        <title>Evolutionary and genomic comparisons of hybrid uninucleate and nonhybrid Rhizoctonia fungi.</title>
        <authorList>
            <person name="Li C."/>
            <person name="Chen X."/>
        </authorList>
    </citation>
    <scope>NUCLEOTIDE SEQUENCE</scope>
    <source>
        <strain evidence="2">AG-1 IA</strain>
    </source>
</reference>
<gene>
    <name evidence="2" type="ORF">RhiXN_10884</name>
</gene>
<accession>A0A8H8P7N3</accession>
<dbReference type="AlphaFoldDB" id="A0A8H8P7N3"/>
<feature type="compositionally biased region" description="Basic residues" evidence="1">
    <location>
        <begin position="276"/>
        <end position="289"/>
    </location>
</feature>
<dbReference type="EMBL" id="CP059671">
    <property type="protein sequence ID" value="QRW25807.1"/>
    <property type="molecule type" value="Genomic_DNA"/>
</dbReference>
<feature type="compositionally biased region" description="Basic and acidic residues" evidence="1">
    <location>
        <begin position="117"/>
        <end position="126"/>
    </location>
</feature>
<dbReference type="RefSeq" id="XP_043186044.1">
    <property type="nucleotide sequence ID" value="XM_043330699.1"/>
</dbReference>
<dbReference type="GeneID" id="67033162"/>
<organism evidence="2 3">
    <name type="scientific">Rhizoctonia solani</name>
    <dbReference type="NCBI Taxonomy" id="456999"/>
    <lineage>
        <taxon>Eukaryota</taxon>
        <taxon>Fungi</taxon>
        <taxon>Dikarya</taxon>
        <taxon>Basidiomycota</taxon>
        <taxon>Agaricomycotina</taxon>
        <taxon>Agaricomycetes</taxon>
        <taxon>Cantharellales</taxon>
        <taxon>Ceratobasidiaceae</taxon>
        <taxon>Rhizoctonia</taxon>
    </lineage>
</organism>
<dbReference type="KEGG" id="rsx:RhiXN_10884"/>
<sequence>MNAIIPGASHGKLYWTQITSSERAAVHAEVLELNPYLQRFPGGWITEVLMQRQLRNSRKTRSRNRNKSQGKQRAPKAAATANNPSTCRGSDGATTQEGSQKRKGPPPQQTGGASGHSEPKKSKRTSDAPAPDVPAPPNKKPRTLLGYFQPVIPQSSAATHGQKHQGGEISGKDHEAPHVPSSESSSEEDDWGDAVAREMQELKSRTRGKEGSAPGPNSSISKTSGSRIRPKVQPPPSDDGNDTEGSDFFRRNTRVTKQELIDEAEGVEEGASKPKPAPKGKKPRGRPRKQQQSAD</sequence>
<evidence type="ECO:0000256" key="1">
    <source>
        <dbReference type="SAM" id="MobiDB-lite"/>
    </source>
</evidence>
<evidence type="ECO:0000313" key="2">
    <source>
        <dbReference type="EMBL" id="QRW25807.1"/>
    </source>
</evidence>
<proteinExistence type="predicted"/>
<feature type="compositionally biased region" description="Basic residues" evidence="1">
    <location>
        <begin position="55"/>
        <end position="74"/>
    </location>
</feature>
<feature type="region of interest" description="Disordered" evidence="1">
    <location>
        <begin position="55"/>
        <end position="295"/>
    </location>
</feature>